<evidence type="ECO:0000313" key="10">
    <source>
        <dbReference type="Proteomes" id="UP000317557"/>
    </source>
</evidence>
<evidence type="ECO:0000256" key="6">
    <source>
        <dbReference type="SAM" id="MobiDB-lite"/>
    </source>
</evidence>
<dbReference type="Gene3D" id="2.60.40.4070">
    <property type="match status" value="1"/>
</dbReference>
<dbReference type="RefSeq" id="WP_142455416.1">
    <property type="nucleotide sequence ID" value="NZ_FXTP01000013.1"/>
</dbReference>
<dbReference type="GO" id="GO:0016485">
    <property type="term" value="P:protein processing"/>
    <property type="evidence" value="ECO:0007669"/>
    <property type="project" value="TreeGrafter"/>
</dbReference>
<proteinExistence type="inferred from homology"/>
<dbReference type="Gene3D" id="3.40.50.200">
    <property type="entry name" value="Peptidase S8/S53 domain"/>
    <property type="match status" value="1"/>
</dbReference>
<feature type="domain" description="Peptidase S8/S53" evidence="7">
    <location>
        <begin position="242"/>
        <end position="546"/>
    </location>
</feature>
<dbReference type="Pfam" id="PF00082">
    <property type="entry name" value="Peptidase_S8"/>
    <property type="match status" value="1"/>
</dbReference>
<keyword evidence="10" id="KW-1185">Reference proteome</keyword>
<dbReference type="PRINTS" id="PR00723">
    <property type="entry name" value="SUBTILISIN"/>
</dbReference>
<dbReference type="Pfam" id="PF18962">
    <property type="entry name" value="Por_Secre_tail"/>
    <property type="match status" value="1"/>
</dbReference>
<dbReference type="PANTHER" id="PTHR42884:SF14">
    <property type="entry name" value="NEUROENDOCRINE CONVERTASE 1"/>
    <property type="match status" value="1"/>
</dbReference>
<dbReference type="PANTHER" id="PTHR42884">
    <property type="entry name" value="PROPROTEIN CONVERTASE SUBTILISIN/KEXIN-RELATED"/>
    <property type="match status" value="1"/>
</dbReference>
<evidence type="ECO:0000313" key="9">
    <source>
        <dbReference type="EMBL" id="SMO87018.1"/>
    </source>
</evidence>
<dbReference type="AlphaFoldDB" id="A0A521EST7"/>
<dbReference type="PROSITE" id="PS51892">
    <property type="entry name" value="SUBTILASE"/>
    <property type="match status" value="1"/>
</dbReference>
<dbReference type="GO" id="GO:0004252">
    <property type="term" value="F:serine-type endopeptidase activity"/>
    <property type="evidence" value="ECO:0007669"/>
    <property type="project" value="UniProtKB-UniRule"/>
</dbReference>
<dbReference type="PROSITE" id="PS00138">
    <property type="entry name" value="SUBTILASE_SER"/>
    <property type="match status" value="1"/>
</dbReference>
<dbReference type="GO" id="GO:0016020">
    <property type="term" value="C:membrane"/>
    <property type="evidence" value="ECO:0007669"/>
    <property type="project" value="TreeGrafter"/>
</dbReference>
<feature type="region of interest" description="Disordered" evidence="6">
    <location>
        <begin position="618"/>
        <end position="646"/>
    </location>
</feature>
<evidence type="ECO:0000259" key="8">
    <source>
        <dbReference type="Pfam" id="PF18962"/>
    </source>
</evidence>
<dbReference type="NCBIfam" id="TIGR04183">
    <property type="entry name" value="Por_Secre_tail"/>
    <property type="match status" value="1"/>
</dbReference>
<feature type="active site" description="Charge relay system" evidence="4 5">
    <location>
        <position position="482"/>
    </location>
</feature>
<evidence type="ECO:0000256" key="4">
    <source>
        <dbReference type="PIRSR" id="PIRSR615500-1"/>
    </source>
</evidence>
<keyword evidence="3 5" id="KW-0720">Serine protease</keyword>
<dbReference type="InterPro" id="IPR015500">
    <property type="entry name" value="Peptidase_S8_subtilisin-rel"/>
</dbReference>
<evidence type="ECO:0000256" key="5">
    <source>
        <dbReference type="PROSITE-ProRule" id="PRU01240"/>
    </source>
</evidence>
<dbReference type="InterPro" id="IPR026444">
    <property type="entry name" value="Secre_tail"/>
</dbReference>
<name>A0A521EST7_9BACT</name>
<feature type="active site" description="Charge relay system" evidence="4 5">
    <location>
        <position position="250"/>
    </location>
</feature>
<dbReference type="EMBL" id="FXTP01000013">
    <property type="protein sequence ID" value="SMO87018.1"/>
    <property type="molecule type" value="Genomic_DNA"/>
</dbReference>
<evidence type="ECO:0000256" key="3">
    <source>
        <dbReference type="ARBA" id="ARBA00022825"/>
    </source>
</evidence>
<keyword evidence="2 5" id="KW-0378">Hydrolase</keyword>
<dbReference type="InterPro" id="IPR023828">
    <property type="entry name" value="Peptidase_S8_Ser-AS"/>
</dbReference>
<dbReference type="InterPro" id="IPR036852">
    <property type="entry name" value="Peptidase_S8/S53_dom_sf"/>
</dbReference>
<dbReference type="Proteomes" id="UP000317557">
    <property type="component" value="Unassembled WGS sequence"/>
</dbReference>
<dbReference type="PROSITE" id="PS00137">
    <property type="entry name" value="SUBTILASE_HIS"/>
    <property type="match status" value="1"/>
</dbReference>
<comment type="similarity">
    <text evidence="5">Belongs to the peptidase S8 family.</text>
</comment>
<protein>
    <submittedName>
        <fullName evidence="9">Por secretion system C-terminal sorting domain-containing protein</fullName>
    </submittedName>
</protein>
<reference evidence="9 10" key="1">
    <citation type="submission" date="2017-05" db="EMBL/GenBank/DDBJ databases">
        <authorList>
            <person name="Varghese N."/>
            <person name="Submissions S."/>
        </authorList>
    </citation>
    <scope>NUCLEOTIDE SEQUENCE [LARGE SCALE GENOMIC DNA]</scope>
    <source>
        <strain evidence="9 10">DSM 21985</strain>
    </source>
</reference>
<sequence>MKNTVALILILLLSNIYVYAQDSPYYYWYKGEKQSLELKENKQFLLFEQKPNLKRLSAELNVEEKNIQPIREVELGALFRQDNTNQSDYYWTVIEGQQMADHLSVSEMIYQAPYFYTSRGTEVGLSHLFYVQLKKQDDYELLEKLAEKYQVEILGSNKYMHLWYTLACDQHSAGNALAMANAFYKSGYFRDAVPDLMEDAVQSVNDPFFDDQWNLVNTGQYSGVSGSDIQMTDAWKITKSHSNITLAVLDHGIELNHPDLPNIHPNSYDTDSGTSPSQIRGSHGTAVAGIAGADVDNNEGVAGIAPDGTLMSISNSLIGTPNSNMAKAQGINFAWKNGAHVINNSWGLSSHYSPLDVAIDSAITFGRNGLGSVVVFATGNDDIWIVDYPPYNNANVIAVGAVSMCNERKAYLNYISCDTEDEWGSNYGDGLDVMAPGVLIPTTDRQGTNGYNPNNFLHTQSGGTLLSSDLSDLDYTLFNGTSSAAPHVSGIASLILSINDNLTQEEVREIIETTAEKINDSNDTYEYDLGEGERQDLTWSYHMGYGRVNAYQTLIYTIENHGAHLGTEMSQVTLPLYDDLTLYEDATLESGSNLTIEAESGTITIAAASGTITIGGPGGASKIAGGKHSGDHGSDDGTDETKDPQKIPQQFTLSNNYPNPFNPSTVISYQLPVTSRVTLKVFDMLGREVATLVNGRVSAGQHEVQFDASSLSSGLYIYRLQAGEFIQTKKMMLIK</sequence>
<evidence type="ECO:0000256" key="2">
    <source>
        <dbReference type="ARBA" id="ARBA00022801"/>
    </source>
</evidence>
<feature type="active site" description="Charge relay system" evidence="4 5">
    <location>
        <position position="283"/>
    </location>
</feature>
<evidence type="ECO:0000256" key="1">
    <source>
        <dbReference type="ARBA" id="ARBA00022670"/>
    </source>
</evidence>
<accession>A0A521EST7</accession>
<dbReference type="InterPro" id="IPR022398">
    <property type="entry name" value="Peptidase_S8_His-AS"/>
</dbReference>
<gene>
    <name evidence="9" type="ORF">SAMN06265219_113121</name>
</gene>
<feature type="domain" description="Secretion system C-terminal sorting" evidence="8">
    <location>
        <begin position="657"/>
        <end position="732"/>
    </location>
</feature>
<keyword evidence="1 5" id="KW-0645">Protease</keyword>
<organism evidence="9 10">
    <name type="scientific">Gracilimonas mengyeensis</name>
    <dbReference type="NCBI Taxonomy" id="1302730"/>
    <lineage>
        <taxon>Bacteria</taxon>
        <taxon>Pseudomonadati</taxon>
        <taxon>Balneolota</taxon>
        <taxon>Balneolia</taxon>
        <taxon>Balneolales</taxon>
        <taxon>Balneolaceae</taxon>
        <taxon>Gracilimonas</taxon>
    </lineage>
</organism>
<dbReference type="InterPro" id="IPR000209">
    <property type="entry name" value="Peptidase_S8/S53_dom"/>
</dbReference>
<evidence type="ECO:0000259" key="7">
    <source>
        <dbReference type="Pfam" id="PF00082"/>
    </source>
</evidence>
<feature type="compositionally biased region" description="Basic and acidic residues" evidence="6">
    <location>
        <begin position="628"/>
        <end position="645"/>
    </location>
</feature>
<dbReference type="SUPFAM" id="SSF52743">
    <property type="entry name" value="Subtilisin-like"/>
    <property type="match status" value="1"/>
</dbReference>
<dbReference type="OrthoDB" id="9798386at2"/>